<accession>A0AAD7A328</accession>
<evidence type="ECO:0000313" key="2">
    <source>
        <dbReference type="EMBL" id="KAJ7348010.1"/>
    </source>
</evidence>
<dbReference type="Proteomes" id="UP001218218">
    <property type="component" value="Unassembled WGS sequence"/>
</dbReference>
<feature type="compositionally biased region" description="Basic and acidic residues" evidence="1">
    <location>
        <begin position="62"/>
        <end position="81"/>
    </location>
</feature>
<dbReference type="EMBL" id="JARIHO010000018">
    <property type="protein sequence ID" value="KAJ7348010.1"/>
    <property type="molecule type" value="Genomic_DNA"/>
</dbReference>
<name>A0AAD7A328_9AGAR</name>
<feature type="region of interest" description="Disordered" evidence="1">
    <location>
        <begin position="62"/>
        <end position="88"/>
    </location>
</feature>
<protein>
    <submittedName>
        <fullName evidence="2">Uncharacterized protein</fullName>
    </submittedName>
</protein>
<evidence type="ECO:0000313" key="3">
    <source>
        <dbReference type="Proteomes" id="UP001218218"/>
    </source>
</evidence>
<sequence>MYTLSTNILDGLGAIYGIVKKVVEALREAMILETCGLAGMQVEALSKVLRARGFAGKHLEEPCEDLRSKERSETPKPRDGGRQTASWQERYWPNVEGTSAEHTPKVLWQTFAQPFLKAVWMFGQIFDKYRQAEV</sequence>
<reference evidence="2" key="1">
    <citation type="submission" date="2023-03" db="EMBL/GenBank/DDBJ databases">
        <title>Massive genome expansion in bonnet fungi (Mycena s.s.) driven by repeated elements and novel gene families across ecological guilds.</title>
        <authorList>
            <consortium name="Lawrence Berkeley National Laboratory"/>
            <person name="Harder C.B."/>
            <person name="Miyauchi S."/>
            <person name="Viragh M."/>
            <person name="Kuo A."/>
            <person name="Thoen E."/>
            <person name="Andreopoulos B."/>
            <person name="Lu D."/>
            <person name="Skrede I."/>
            <person name="Drula E."/>
            <person name="Henrissat B."/>
            <person name="Morin E."/>
            <person name="Kohler A."/>
            <person name="Barry K."/>
            <person name="LaButti K."/>
            <person name="Morin E."/>
            <person name="Salamov A."/>
            <person name="Lipzen A."/>
            <person name="Mereny Z."/>
            <person name="Hegedus B."/>
            <person name="Baldrian P."/>
            <person name="Stursova M."/>
            <person name="Weitz H."/>
            <person name="Taylor A."/>
            <person name="Grigoriev I.V."/>
            <person name="Nagy L.G."/>
            <person name="Martin F."/>
            <person name="Kauserud H."/>
        </authorList>
    </citation>
    <scope>NUCLEOTIDE SEQUENCE</scope>
    <source>
        <strain evidence="2">CBHHK002</strain>
    </source>
</reference>
<gene>
    <name evidence="2" type="ORF">DFH08DRAFT_808778</name>
</gene>
<keyword evidence="3" id="KW-1185">Reference proteome</keyword>
<proteinExistence type="predicted"/>
<evidence type="ECO:0000256" key="1">
    <source>
        <dbReference type="SAM" id="MobiDB-lite"/>
    </source>
</evidence>
<dbReference type="AlphaFoldDB" id="A0AAD7A328"/>
<comment type="caution">
    <text evidence="2">The sequence shown here is derived from an EMBL/GenBank/DDBJ whole genome shotgun (WGS) entry which is preliminary data.</text>
</comment>
<organism evidence="2 3">
    <name type="scientific">Mycena albidolilacea</name>
    <dbReference type="NCBI Taxonomy" id="1033008"/>
    <lineage>
        <taxon>Eukaryota</taxon>
        <taxon>Fungi</taxon>
        <taxon>Dikarya</taxon>
        <taxon>Basidiomycota</taxon>
        <taxon>Agaricomycotina</taxon>
        <taxon>Agaricomycetes</taxon>
        <taxon>Agaricomycetidae</taxon>
        <taxon>Agaricales</taxon>
        <taxon>Marasmiineae</taxon>
        <taxon>Mycenaceae</taxon>
        <taxon>Mycena</taxon>
    </lineage>
</organism>